<organism evidence="1 2">
    <name type="scientific">Fusarium redolens</name>
    <dbReference type="NCBI Taxonomy" id="48865"/>
    <lineage>
        <taxon>Eukaryota</taxon>
        <taxon>Fungi</taxon>
        <taxon>Dikarya</taxon>
        <taxon>Ascomycota</taxon>
        <taxon>Pezizomycotina</taxon>
        <taxon>Sordariomycetes</taxon>
        <taxon>Hypocreomycetidae</taxon>
        <taxon>Hypocreales</taxon>
        <taxon>Nectriaceae</taxon>
        <taxon>Fusarium</taxon>
        <taxon>Fusarium redolens species complex</taxon>
    </lineage>
</organism>
<dbReference type="Proteomes" id="UP000720189">
    <property type="component" value="Unassembled WGS sequence"/>
</dbReference>
<proteinExistence type="predicted"/>
<name>A0A9P9JP27_FUSRE</name>
<dbReference type="RefSeq" id="XP_046043917.1">
    <property type="nucleotide sequence ID" value="XM_046200790.1"/>
</dbReference>
<dbReference type="EMBL" id="JAGMUX010000019">
    <property type="protein sequence ID" value="KAH7232257.1"/>
    <property type="molecule type" value="Genomic_DNA"/>
</dbReference>
<sequence length="146" mass="16632">MDQEQQVLAEISFTTLNLLAPQEQVELHYEIRVDWCKLRSSCTVKGKRESSITMVLDSFGHIPHEEIERLKADDKRYKMTDDAENHQVSVLDDLDTHISSLDETLHQLTKSLVVEGLSKSLGTIMKWTEQNPHAKVAEHSPEGQGH</sequence>
<evidence type="ECO:0000313" key="2">
    <source>
        <dbReference type="Proteomes" id="UP000720189"/>
    </source>
</evidence>
<keyword evidence="2" id="KW-1185">Reference proteome</keyword>
<dbReference type="AlphaFoldDB" id="A0A9P9JP27"/>
<comment type="caution">
    <text evidence="1">The sequence shown here is derived from an EMBL/GenBank/DDBJ whole genome shotgun (WGS) entry which is preliminary data.</text>
</comment>
<gene>
    <name evidence="1" type="ORF">BKA55DRAFT_710648</name>
</gene>
<accession>A0A9P9JP27</accession>
<protein>
    <submittedName>
        <fullName evidence="1">Uncharacterized protein</fullName>
    </submittedName>
</protein>
<dbReference type="GeneID" id="70230744"/>
<evidence type="ECO:0000313" key="1">
    <source>
        <dbReference type="EMBL" id="KAH7232257.1"/>
    </source>
</evidence>
<reference evidence="1" key="1">
    <citation type="journal article" date="2021" name="Nat. Commun.">
        <title>Genetic determinants of endophytism in the Arabidopsis root mycobiome.</title>
        <authorList>
            <person name="Mesny F."/>
            <person name="Miyauchi S."/>
            <person name="Thiergart T."/>
            <person name="Pickel B."/>
            <person name="Atanasova L."/>
            <person name="Karlsson M."/>
            <person name="Huettel B."/>
            <person name="Barry K.W."/>
            <person name="Haridas S."/>
            <person name="Chen C."/>
            <person name="Bauer D."/>
            <person name="Andreopoulos W."/>
            <person name="Pangilinan J."/>
            <person name="LaButti K."/>
            <person name="Riley R."/>
            <person name="Lipzen A."/>
            <person name="Clum A."/>
            <person name="Drula E."/>
            <person name="Henrissat B."/>
            <person name="Kohler A."/>
            <person name="Grigoriev I.V."/>
            <person name="Martin F.M."/>
            <person name="Hacquard S."/>
        </authorList>
    </citation>
    <scope>NUCLEOTIDE SEQUENCE</scope>
    <source>
        <strain evidence="1">MPI-CAGE-AT-0023</strain>
    </source>
</reference>